<reference evidence="1" key="1">
    <citation type="journal article" date="2017" name="Nature">
        <title>The sunflower genome provides insights into oil metabolism, flowering and Asterid evolution.</title>
        <authorList>
            <person name="Badouin H."/>
            <person name="Gouzy J."/>
            <person name="Grassa C.J."/>
            <person name="Murat F."/>
            <person name="Staton S.E."/>
            <person name="Cottret L."/>
            <person name="Lelandais-Briere C."/>
            <person name="Owens G.L."/>
            <person name="Carrere S."/>
            <person name="Mayjonade B."/>
            <person name="Legrand L."/>
            <person name="Gill N."/>
            <person name="Kane N.C."/>
            <person name="Bowers J.E."/>
            <person name="Hubner S."/>
            <person name="Bellec A."/>
            <person name="Berard A."/>
            <person name="Berges H."/>
            <person name="Blanchet N."/>
            <person name="Boniface M.C."/>
            <person name="Brunel D."/>
            <person name="Catrice O."/>
            <person name="Chaidir N."/>
            <person name="Claudel C."/>
            <person name="Donnadieu C."/>
            <person name="Faraut T."/>
            <person name="Fievet G."/>
            <person name="Helmstetter N."/>
            <person name="King M."/>
            <person name="Knapp S.J."/>
            <person name="Lai Z."/>
            <person name="Le Paslier M.C."/>
            <person name="Lippi Y."/>
            <person name="Lorenzon L."/>
            <person name="Mandel J.R."/>
            <person name="Marage G."/>
            <person name="Marchand G."/>
            <person name="Marquand E."/>
            <person name="Bret-Mestries E."/>
            <person name="Morien E."/>
            <person name="Nambeesan S."/>
            <person name="Nguyen T."/>
            <person name="Pegot-Espagnet P."/>
            <person name="Pouilly N."/>
            <person name="Raftis F."/>
            <person name="Sallet E."/>
            <person name="Schiex T."/>
            <person name="Thomas J."/>
            <person name="Vandecasteele C."/>
            <person name="Vares D."/>
            <person name="Vear F."/>
            <person name="Vautrin S."/>
            <person name="Crespi M."/>
            <person name="Mangin B."/>
            <person name="Burke J.M."/>
            <person name="Salse J."/>
            <person name="Munos S."/>
            <person name="Vincourt P."/>
            <person name="Rieseberg L.H."/>
            <person name="Langlade N.B."/>
        </authorList>
    </citation>
    <scope>NUCLEOTIDE SEQUENCE</scope>
    <source>
        <tissue evidence="1">Leaves</tissue>
    </source>
</reference>
<gene>
    <name evidence="1" type="ORF">HanXRQr2_Chr15g0685401</name>
</gene>
<protein>
    <submittedName>
        <fullName evidence="1">Uncharacterized protein</fullName>
    </submittedName>
</protein>
<comment type="caution">
    <text evidence="1">The sequence shown here is derived from an EMBL/GenBank/DDBJ whole genome shotgun (WGS) entry which is preliminary data.</text>
</comment>
<dbReference type="Pfam" id="PF07816">
    <property type="entry name" value="DUF1645"/>
    <property type="match status" value="1"/>
</dbReference>
<dbReference type="EMBL" id="MNCJ02000330">
    <property type="protein sequence ID" value="KAF5763869.1"/>
    <property type="molecule type" value="Genomic_DNA"/>
</dbReference>
<dbReference type="Proteomes" id="UP000215914">
    <property type="component" value="Unassembled WGS sequence"/>
</dbReference>
<proteinExistence type="predicted"/>
<evidence type="ECO:0000313" key="1">
    <source>
        <dbReference type="EMBL" id="KAF5763869.1"/>
    </source>
</evidence>
<dbReference type="PANTHER" id="PTHR33095">
    <property type="entry name" value="OS07G0619500 PROTEIN"/>
    <property type="match status" value="1"/>
</dbReference>
<dbReference type="InterPro" id="IPR012442">
    <property type="entry name" value="DUF1645_plant"/>
</dbReference>
<dbReference type="Gramene" id="mRNA:HanXRQr2_Chr15g0685401">
    <property type="protein sequence ID" value="CDS:HanXRQr2_Chr15g0685401.1"/>
    <property type="gene ID" value="HanXRQr2_Chr15g0685401"/>
</dbReference>
<sequence length="197" mass="22654">MQGKIGDVEHEDFEFKLLPNEELTSKHINPQNWTVFPLFNRHFPVNIEVANETNTLEKLFIDQHEESSSCSSSETDELELIPSGTFCVWQPTVIPNSKKNSSIGYGSKRWIIRYLLQRSNSEGKEADGLKQKRTSGEVLKGAGLWKARMSVHERFYVQRRAENEAGKRKSYLPYRKDLVGLSFANVNEMGKMLLFLI</sequence>
<name>A0A9K3H3V3_HELAN</name>
<accession>A0A9K3H3V3</accession>
<keyword evidence="2" id="KW-1185">Reference proteome</keyword>
<dbReference type="AlphaFoldDB" id="A0A9K3H3V3"/>
<reference evidence="1" key="2">
    <citation type="submission" date="2020-06" db="EMBL/GenBank/DDBJ databases">
        <title>Helianthus annuus Genome sequencing and assembly Release 2.</title>
        <authorList>
            <person name="Gouzy J."/>
            <person name="Langlade N."/>
            <person name="Munos S."/>
        </authorList>
    </citation>
    <scope>NUCLEOTIDE SEQUENCE</scope>
    <source>
        <tissue evidence="1">Leaves</tissue>
    </source>
</reference>
<evidence type="ECO:0000313" key="2">
    <source>
        <dbReference type="Proteomes" id="UP000215914"/>
    </source>
</evidence>
<organism evidence="1 2">
    <name type="scientific">Helianthus annuus</name>
    <name type="common">Common sunflower</name>
    <dbReference type="NCBI Taxonomy" id="4232"/>
    <lineage>
        <taxon>Eukaryota</taxon>
        <taxon>Viridiplantae</taxon>
        <taxon>Streptophyta</taxon>
        <taxon>Embryophyta</taxon>
        <taxon>Tracheophyta</taxon>
        <taxon>Spermatophyta</taxon>
        <taxon>Magnoliopsida</taxon>
        <taxon>eudicotyledons</taxon>
        <taxon>Gunneridae</taxon>
        <taxon>Pentapetalae</taxon>
        <taxon>asterids</taxon>
        <taxon>campanulids</taxon>
        <taxon>Asterales</taxon>
        <taxon>Asteraceae</taxon>
        <taxon>Asteroideae</taxon>
        <taxon>Heliantheae alliance</taxon>
        <taxon>Heliantheae</taxon>
        <taxon>Helianthus</taxon>
    </lineage>
</organism>
<dbReference type="PANTHER" id="PTHR33095:SF123">
    <property type="entry name" value="HMG BOX DOMAIN-CONTAINING PROTEIN"/>
    <property type="match status" value="1"/>
</dbReference>